<keyword evidence="1" id="KW-0732">Signal</keyword>
<keyword evidence="3" id="KW-1185">Reference proteome</keyword>
<sequence length="194" mass="22799">MRFLLFGIALAEIPKGVVRNYTYDDLEKLGFRQKYTQLFYDSYLIKKITPLVESSWMFLGCRETNSTTIKLGHFSPTETFFESQDLPSQETFTGRLVNGAFTYYSKDLPSEPLGFSGAPEIYLYNIDTYDCTIQNDDKNCTYENMDWHRMTVHSNYPYGTGWRCGEVTQQNYQSPVPFYDFLYDYSIEVWFLPK</sequence>
<evidence type="ECO:0000256" key="1">
    <source>
        <dbReference type="SAM" id="SignalP"/>
    </source>
</evidence>
<feature type="signal peptide" evidence="1">
    <location>
        <begin position="1"/>
        <end position="19"/>
    </location>
</feature>
<proteinExistence type="predicted"/>
<dbReference type="Proteomes" id="UP001158576">
    <property type="component" value="Chromosome 1"/>
</dbReference>
<accession>A0ABN7SYB4</accession>
<evidence type="ECO:0000313" key="3">
    <source>
        <dbReference type="Proteomes" id="UP001158576"/>
    </source>
</evidence>
<dbReference type="EMBL" id="OU015566">
    <property type="protein sequence ID" value="CAG5106907.1"/>
    <property type="molecule type" value="Genomic_DNA"/>
</dbReference>
<feature type="chain" id="PRO_5046726291" evidence="1">
    <location>
        <begin position="20"/>
        <end position="194"/>
    </location>
</feature>
<organism evidence="2 3">
    <name type="scientific">Oikopleura dioica</name>
    <name type="common">Tunicate</name>
    <dbReference type="NCBI Taxonomy" id="34765"/>
    <lineage>
        <taxon>Eukaryota</taxon>
        <taxon>Metazoa</taxon>
        <taxon>Chordata</taxon>
        <taxon>Tunicata</taxon>
        <taxon>Appendicularia</taxon>
        <taxon>Copelata</taxon>
        <taxon>Oikopleuridae</taxon>
        <taxon>Oikopleura</taxon>
    </lineage>
</organism>
<reference evidence="2 3" key="1">
    <citation type="submission" date="2021-04" db="EMBL/GenBank/DDBJ databases">
        <authorList>
            <person name="Bliznina A."/>
        </authorList>
    </citation>
    <scope>NUCLEOTIDE SEQUENCE [LARGE SCALE GENOMIC DNA]</scope>
</reference>
<name>A0ABN7SYB4_OIKDI</name>
<protein>
    <submittedName>
        <fullName evidence="2">Oidioi.mRNA.OKI2018_I69.chr1.g3054.t1.cds</fullName>
    </submittedName>
</protein>
<gene>
    <name evidence="2" type="ORF">OKIOD_LOCUS11819</name>
</gene>
<evidence type="ECO:0000313" key="2">
    <source>
        <dbReference type="EMBL" id="CAG5106907.1"/>
    </source>
</evidence>